<dbReference type="Proteomes" id="UP000004994">
    <property type="component" value="Chromosome 6"/>
</dbReference>
<organism evidence="1">
    <name type="scientific">Solanum lycopersicum</name>
    <name type="common">Tomato</name>
    <name type="synonym">Lycopersicon esculentum</name>
    <dbReference type="NCBI Taxonomy" id="4081"/>
    <lineage>
        <taxon>Eukaryota</taxon>
        <taxon>Viridiplantae</taxon>
        <taxon>Streptophyta</taxon>
        <taxon>Embryophyta</taxon>
        <taxon>Tracheophyta</taxon>
        <taxon>Spermatophyta</taxon>
        <taxon>Magnoliopsida</taxon>
        <taxon>eudicotyledons</taxon>
        <taxon>Gunneridae</taxon>
        <taxon>Pentapetalae</taxon>
        <taxon>asterids</taxon>
        <taxon>lamiids</taxon>
        <taxon>Solanales</taxon>
        <taxon>Solanaceae</taxon>
        <taxon>Solanoideae</taxon>
        <taxon>Solaneae</taxon>
        <taxon>Solanum</taxon>
        <taxon>Solanum subgen. Lycopersicon</taxon>
    </lineage>
</organism>
<protein>
    <submittedName>
        <fullName evidence="1">Uncharacterized protein</fullName>
    </submittedName>
</protein>
<reference evidence="1" key="2">
    <citation type="submission" date="2019-01" db="UniProtKB">
        <authorList>
            <consortium name="EnsemblPlants"/>
        </authorList>
    </citation>
    <scope>IDENTIFICATION</scope>
    <source>
        <strain evidence="1">cv. Heinz 1706</strain>
    </source>
</reference>
<accession>A0A3Q7GU41</accession>
<dbReference type="PaxDb" id="4081-Solyc06g036120.2.1"/>
<dbReference type="AlphaFoldDB" id="A0A3Q7GU41"/>
<proteinExistence type="predicted"/>
<evidence type="ECO:0000313" key="1">
    <source>
        <dbReference type="EnsemblPlants" id="Solyc06g036120.3.1"/>
    </source>
</evidence>
<evidence type="ECO:0000313" key="2">
    <source>
        <dbReference type="Proteomes" id="UP000004994"/>
    </source>
</evidence>
<name>A0A3Q7GU41_SOLLC</name>
<reference evidence="1" key="1">
    <citation type="journal article" date="2012" name="Nature">
        <title>The tomato genome sequence provides insights into fleshy fruit evolution.</title>
        <authorList>
            <consortium name="Tomato Genome Consortium"/>
        </authorList>
    </citation>
    <scope>NUCLEOTIDE SEQUENCE [LARGE SCALE GENOMIC DNA]</scope>
    <source>
        <strain evidence="1">cv. Heinz 1706</strain>
    </source>
</reference>
<dbReference type="Gramene" id="Solyc06g036120.3.1">
    <property type="protein sequence ID" value="Solyc06g036120.3.1"/>
    <property type="gene ID" value="Solyc06g036120.3"/>
</dbReference>
<dbReference type="InParanoid" id="A0A3Q7GU41"/>
<sequence length="49" mass="5810">MFSLLGKRGISFYKELKRISIQKRSSSFDSFGIFTTESFQWIHEMCILD</sequence>
<dbReference type="EnsemblPlants" id="Solyc06g036120.3.1">
    <property type="protein sequence ID" value="Solyc06g036120.3.1"/>
    <property type="gene ID" value="Solyc06g036120.3"/>
</dbReference>
<keyword evidence="2" id="KW-1185">Reference proteome</keyword>